<gene>
    <name evidence="2" type="ORF">K461DRAFT_269097</name>
</gene>
<feature type="compositionally biased region" description="Basic and acidic residues" evidence="1">
    <location>
        <begin position="29"/>
        <end position="42"/>
    </location>
</feature>
<feature type="region of interest" description="Disordered" evidence="1">
    <location>
        <begin position="1"/>
        <end position="48"/>
    </location>
</feature>
<proteinExistence type="predicted"/>
<name>A0A9P4MLT0_9PEZI</name>
<reference evidence="2" key="1">
    <citation type="journal article" date="2020" name="Stud. Mycol.">
        <title>101 Dothideomycetes genomes: a test case for predicting lifestyles and emergence of pathogens.</title>
        <authorList>
            <person name="Haridas S."/>
            <person name="Albert R."/>
            <person name="Binder M."/>
            <person name="Bloem J."/>
            <person name="Labutti K."/>
            <person name="Salamov A."/>
            <person name="Andreopoulos B."/>
            <person name="Baker S."/>
            <person name="Barry K."/>
            <person name="Bills G."/>
            <person name="Bluhm B."/>
            <person name="Cannon C."/>
            <person name="Castanera R."/>
            <person name="Culley D."/>
            <person name="Daum C."/>
            <person name="Ezra D."/>
            <person name="Gonzalez J."/>
            <person name="Henrissat B."/>
            <person name="Kuo A."/>
            <person name="Liang C."/>
            <person name="Lipzen A."/>
            <person name="Lutzoni F."/>
            <person name="Magnuson J."/>
            <person name="Mondo S."/>
            <person name="Nolan M."/>
            <person name="Ohm R."/>
            <person name="Pangilinan J."/>
            <person name="Park H.-J."/>
            <person name="Ramirez L."/>
            <person name="Alfaro M."/>
            <person name="Sun H."/>
            <person name="Tritt A."/>
            <person name="Yoshinaga Y."/>
            <person name="Zwiers L.-H."/>
            <person name="Turgeon B."/>
            <person name="Goodwin S."/>
            <person name="Spatafora J."/>
            <person name="Crous P."/>
            <person name="Grigoriev I."/>
        </authorList>
    </citation>
    <scope>NUCLEOTIDE SEQUENCE</scope>
    <source>
        <strain evidence="2">CBS 260.36</strain>
    </source>
</reference>
<accession>A0A9P4MLT0</accession>
<comment type="caution">
    <text evidence="2">The sequence shown here is derived from an EMBL/GenBank/DDBJ whole genome shotgun (WGS) entry which is preliminary data.</text>
</comment>
<organism evidence="2 3">
    <name type="scientific">Myriangium duriaei CBS 260.36</name>
    <dbReference type="NCBI Taxonomy" id="1168546"/>
    <lineage>
        <taxon>Eukaryota</taxon>
        <taxon>Fungi</taxon>
        <taxon>Dikarya</taxon>
        <taxon>Ascomycota</taxon>
        <taxon>Pezizomycotina</taxon>
        <taxon>Dothideomycetes</taxon>
        <taxon>Dothideomycetidae</taxon>
        <taxon>Myriangiales</taxon>
        <taxon>Myriangiaceae</taxon>
        <taxon>Myriangium</taxon>
    </lineage>
</organism>
<protein>
    <submittedName>
        <fullName evidence="2">Uncharacterized protein</fullName>
    </submittedName>
</protein>
<feature type="compositionally biased region" description="Basic residues" evidence="1">
    <location>
        <begin position="80"/>
        <end position="90"/>
    </location>
</feature>
<keyword evidence="3" id="KW-1185">Reference proteome</keyword>
<feature type="region of interest" description="Disordered" evidence="1">
    <location>
        <begin position="64"/>
        <end position="109"/>
    </location>
</feature>
<dbReference type="Proteomes" id="UP000799439">
    <property type="component" value="Unassembled WGS sequence"/>
</dbReference>
<sequence>MQCRGREESEERDGESRGICNNEPSGRGCDSDKKAWTSDKGAKSGSDPATRLFWSWRWAGLEEEEGRGSSEQQQGQEGRRVRKTKRRRGRTGLGHGHGHDTSSGGSRVPLAPGPASRALFCRSHLGSSRPLSLSCSFGNPFTGGQLSLGLIHGSSLALFICYNLTEELRHRTHALAAEARLIDHMTWICLIQSVTGDRTPSSGRTASHVTRASGVTCQVRHSHTSASAGRRKPKSRPLFIDWVLRQ</sequence>
<dbReference type="AlphaFoldDB" id="A0A9P4MLT0"/>
<evidence type="ECO:0000256" key="1">
    <source>
        <dbReference type="SAM" id="MobiDB-lite"/>
    </source>
</evidence>
<evidence type="ECO:0000313" key="3">
    <source>
        <dbReference type="Proteomes" id="UP000799439"/>
    </source>
</evidence>
<evidence type="ECO:0000313" key="2">
    <source>
        <dbReference type="EMBL" id="KAF2152021.1"/>
    </source>
</evidence>
<dbReference type="EMBL" id="ML996087">
    <property type="protein sequence ID" value="KAF2152021.1"/>
    <property type="molecule type" value="Genomic_DNA"/>
</dbReference>